<comment type="caution">
    <text evidence="2">The sequence shown here is derived from an EMBL/GenBank/DDBJ whole genome shotgun (WGS) entry which is preliminary data.</text>
</comment>
<keyword evidence="1" id="KW-0472">Membrane</keyword>
<dbReference type="CDD" id="cd21809">
    <property type="entry name" value="ABC-2_lan_permease-like"/>
    <property type="match status" value="1"/>
</dbReference>
<keyword evidence="1" id="KW-0812">Transmembrane</keyword>
<gene>
    <name evidence="2" type="ORF">JQC72_13700</name>
</gene>
<feature type="transmembrane region" description="Helical" evidence="1">
    <location>
        <begin position="62"/>
        <end position="83"/>
    </location>
</feature>
<feature type="transmembrane region" description="Helical" evidence="1">
    <location>
        <begin position="18"/>
        <end position="39"/>
    </location>
</feature>
<dbReference type="Pfam" id="PF12730">
    <property type="entry name" value="ABC2_membrane_4"/>
    <property type="match status" value="1"/>
</dbReference>
<feature type="transmembrane region" description="Helical" evidence="1">
    <location>
        <begin position="149"/>
        <end position="169"/>
    </location>
</feature>
<feature type="transmembrane region" description="Helical" evidence="1">
    <location>
        <begin position="219"/>
        <end position="240"/>
    </location>
</feature>
<feature type="transmembrane region" description="Helical" evidence="1">
    <location>
        <begin position="104"/>
        <end position="129"/>
    </location>
</feature>
<protein>
    <submittedName>
        <fullName evidence="2">ABC transporter permease</fullName>
    </submittedName>
</protein>
<feature type="transmembrane region" description="Helical" evidence="1">
    <location>
        <begin position="176"/>
        <end position="199"/>
    </location>
</feature>
<evidence type="ECO:0000313" key="3">
    <source>
        <dbReference type="Proteomes" id="UP001177120"/>
    </source>
</evidence>
<evidence type="ECO:0000256" key="1">
    <source>
        <dbReference type="SAM" id="Phobius"/>
    </source>
</evidence>
<accession>A0ABS2WM52</accession>
<organism evidence="2 3">
    <name type="scientific">Polycladomyces zharkentensis</name>
    <dbReference type="NCBI Taxonomy" id="2807616"/>
    <lineage>
        <taxon>Bacteria</taxon>
        <taxon>Bacillati</taxon>
        <taxon>Bacillota</taxon>
        <taxon>Bacilli</taxon>
        <taxon>Bacillales</taxon>
        <taxon>Thermoactinomycetaceae</taxon>
        <taxon>Polycladomyces</taxon>
    </lineage>
</organism>
<reference evidence="2" key="1">
    <citation type="journal article" date="2024" name="Int. J. Syst. Evol. Microbiol.">
        <title>Polycladomyces zharkentensis sp. nov., a novel thermophilic cellulose- and starch-degrading member of the Bacillota from a geothermal aquifer in Kazakhstan.</title>
        <authorList>
            <person name="Mashzhan A."/>
            <person name="Kistaubayeva A."/>
            <person name="Javier-Lopez R."/>
            <person name="Bissenova U."/>
            <person name="Bissenbay A."/>
            <person name="Birkeland N.K."/>
        </authorList>
    </citation>
    <scope>NUCLEOTIDE SEQUENCE</scope>
    <source>
        <strain evidence="2">ZKZ2T</strain>
    </source>
</reference>
<sequence length="246" mass="27576">MFLNILSIEFMKTRRSKLWFLVFFGPIVGVTLALNNFFINYDIFMSDPGDNGWLEAWTQVEIFYSPLIFPILAGVFAALVCRYEHAGGGWKQLLSLAVPRHQVYFAKLLLIAFLLACTQLSLLIFYIGLGSIVGVPNQIPWKTLWGFSIKGWLAALPLASIQLAISTYWRGFGMPLAINIALSLPSILVANTSAGQFYPWAQPMLAMSPADESPIQSMMMFYTLIILVFLLANFVGILSFRKQDVT</sequence>
<dbReference type="Proteomes" id="UP001177120">
    <property type="component" value="Unassembled WGS sequence"/>
</dbReference>
<keyword evidence="1" id="KW-1133">Transmembrane helix</keyword>
<keyword evidence="3" id="KW-1185">Reference proteome</keyword>
<evidence type="ECO:0000313" key="2">
    <source>
        <dbReference type="EMBL" id="MBN2910556.1"/>
    </source>
</evidence>
<proteinExistence type="predicted"/>
<dbReference type="EMBL" id="JAFHAP010000013">
    <property type="protein sequence ID" value="MBN2910556.1"/>
    <property type="molecule type" value="Genomic_DNA"/>
</dbReference>
<name>A0ABS2WM52_9BACL</name>
<dbReference type="RefSeq" id="WP_205496601.1">
    <property type="nucleotide sequence ID" value="NZ_JAFHAP010000013.1"/>
</dbReference>